<sequence>MTTPRDQQLRQEVSPPRESYWASREVSRRDCLALLSTLPWVFTGCGYTIGKAYSPQIRTVTVPIFENDTFRRGIEYQLTEAVQREIRTRTPFKLVNGDEAETRLSGKIVEIRKDVLGETTWDDPRELQFSLMVHVTWEDLRSGEVLGKETAPLDTSSIAMASQADFAPEVGQSLATATADSTSRLARRIVNMMETPW</sequence>
<name>A0A1C3EUG8_9PLAN</name>
<evidence type="ECO:0000313" key="1">
    <source>
        <dbReference type="EMBL" id="ODA36753.1"/>
    </source>
</evidence>
<proteinExistence type="predicted"/>
<evidence type="ECO:0008006" key="3">
    <source>
        <dbReference type="Google" id="ProtNLM"/>
    </source>
</evidence>
<dbReference type="RefSeq" id="WP_068845288.1">
    <property type="nucleotide sequence ID" value="NZ_LYDR01000004.1"/>
</dbReference>
<evidence type="ECO:0000313" key="2">
    <source>
        <dbReference type="Proteomes" id="UP000094828"/>
    </source>
</evidence>
<reference evidence="1 2" key="1">
    <citation type="submission" date="2016-05" db="EMBL/GenBank/DDBJ databases">
        <title>Genomic and physiological characterization of Planctopirus sp. isolated from fresh water lake.</title>
        <authorList>
            <person name="Subhash Y."/>
            <person name="Ramana C."/>
        </authorList>
    </citation>
    <scope>NUCLEOTIDE SEQUENCE [LARGE SCALE GENOMIC DNA]</scope>
    <source>
        <strain evidence="1 2">JC280</strain>
    </source>
</reference>
<dbReference type="InterPro" id="IPR007485">
    <property type="entry name" value="LPS_assembly_LptE"/>
</dbReference>
<dbReference type="OrthoDB" id="270268at2"/>
<comment type="caution">
    <text evidence="1">The sequence shown here is derived from an EMBL/GenBank/DDBJ whole genome shotgun (WGS) entry which is preliminary data.</text>
</comment>
<dbReference type="EMBL" id="LYDR01000004">
    <property type="protein sequence ID" value="ODA36753.1"/>
    <property type="molecule type" value="Genomic_DNA"/>
</dbReference>
<dbReference type="GO" id="GO:0043165">
    <property type="term" value="P:Gram-negative-bacterium-type cell outer membrane assembly"/>
    <property type="evidence" value="ECO:0007669"/>
    <property type="project" value="InterPro"/>
</dbReference>
<protein>
    <recommendedName>
        <fullName evidence="3">ABC-type transport auxiliary lipoprotein component domain-containing protein</fullName>
    </recommendedName>
</protein>
<dbReference type="GO" id="GO:0019867">
    <property type="term" value="C:outer membrane"/>
    <property type="evidence" value="ECO:0007669"/>
    <property type="project" value="InterPro"/>
</dbReference>
<accession>A0A1C3EUG8</accession>
<dbReference type="Proteomes" id="UP000094828">
    <property type="component" value="Unassembled WGS sequence"/>
</dbReference>
<keyword evidence="2" id="KW-1185">Reference proteome</keyword>
<dbReference type="Pfam" id="PF04390">
    <property type="entry name" value="LptE"/>
    <property type="match status" value="1"/>
</dbReference>
<dbReference type="AlphaFoldDB" id="A0A1C3EUG8"/>
<gene>
    <name evidence="1" type="ORF">A6X21_15550</name>
</gene>
<organism evidence="1 2">
    <name type="scientific">Planctopirus hydrillae</name>
    <dbReference type="NCBI Taxonomy" id="1841610"/>
    <lineage>
        <taxon>Bacteria</taxon>
        <taxon>Pseudomonadati</taxon>
        <taxon>Planctomycetota</taxon>
        <taxon>Planctomycetia</taxon>
        <taxon>Planctomycetales</taxon>
        <taxon>Planctomycetaceae</taxon>
        <taxon>Planctopirus</taxon>
    </lineage>
</organism>
<dbReference type="STRING" id="1841610.A6X21_15550"/>